<reference evidence="1" key="1">
    <citation type="journal article" date="2015" name="Nature">
        <title>Complex archaea that bridge the gap between prokaryotes and eukaryotes.</title>
        <authorList>
            <person name="Spang A."/>
            <person name="Saw J.H."/>
            <person name="Jorgensen S.L."/>
            <person name="Zaremba-Niedzwiedzka K."/>
            <person name="Martijn J."/>
            <person name="Lind A.E."/>
            <person name="van Eijk R."/>
            <person name="Schleper C."/>
            <person name="Guy L."/>
            <person name="Ettema T.J."/>
        </authorList>
    </citation>
    <scope>NUCLEOTIDE SEQUENCE</scope>
</reference>
<name>A0A0F9S9R2_9ZZZZ</name>
<protein>
    <submittedName>
        <fullName evidence="1">Uncharacterized protein</fullName>
    </submittedName>
</protein>
<accession>A0A0F9S9R2</accession>
<proteinExistence type="predicted"/>
<dbReference type="AlphaFoldDB" id="A0A0F9S9R2"/>
<comment type="caution">
    <text evidence="1">The sequence shown here is derived from an EMBL/GenBank/DDBJ whole genome shotgun (WGS) entry which is preliminary data.</text>
</comment>
<sequence>MMTITKDQLLVGTWAEVHDCYGGIYHGRVVLPRSFGCRVLIERIISQPTDRRWLNPLNWSISGEDLNGLYVPEDEQPAIYASANYSHHLRHPWIKKILDEPTKVPRDKSNISAQGKFLSDAHRYTNGPDGEVAGCSSGFKFL</sequence>
<organism evidence="1">
    <name type="scientific">marine sediment metagenome</name>
    <dbReference type="NCBI Taxonomy" id="412755"/>
    <lineage>
        <taxon>unclassified sequences</taxon>
        <taxon>metagenomes</taxon>
        <taxon>ecological metagenomes</taxon>
    </lineage>
</organism>
<evidence type="ECO:0000313" key="1">
    <source>
        <dbReference type="EMBL" id="KKN65635.1"/>
    </source>
</evidence>
<dbReference type="EMBL" id="LAZR01000519">
    <property type="protein sequence ID" value="KKN65635.1"/>
    <property type="molecule type" value="Genomic_DNA"/>
</dbReference>
<gene>
    <name evidence="1" type="ORF">LCGC14_0479510</name>
</gene>